<dbReference type="RefSeq" id="WP_053006556.1">
    <property type="nucleotide sequence ID" value="NZ_LDZY01000024.1"/>
</dbReference>
<dbReference type="PROSITE" id="PS50109">
    <property type="entry name" value="HIS_KIN"/>
    <property type="match status" value="1"/>
</dbReference>
<feature type="transmembrane region" description="Helical" evidence="11">
    <location>
        <begin position="292"/>
        <end position="309"/>
    </location>
</feature>
<dbReference type="InterPro" id="IPR036890">
    <property type="entry name" value="HATPase_C_sf"/>
</dbReference>
<feature type="domain" description="Histidine kinase" evidence="12">
    <location>
        <begin position="476"/>
        <end position="576"/>
    </location>
</feature>
<evidence type="ECO:0000256" key="6">
    <source>
        <dbReference type="ARBA" id="ARBA00022777"/>
    </source>
</evidence>
<feature type="transmembrane region" description="Helical" evidence="11">
    <location>
        <begin position="321"/>
        <end position="347"/>
    </location>
</feature>
<comment type="subcellular location">
    <subcellularLocation>
        <location evidence="2">Cell membrane</location>
        <topology evidence="2">Multi-pass membrane protein</topology>
    </subcellularLocation>
</comment>
<evidence type="ECO:0000259" key="12">
    <source>
        <dbReference type="PROSITE" id="PS50109"/>
    </source>
</evidence>
<dbReference type="PATRIC" id="fig|476652.3.peg.4510"/>
<dbReference type="Gene3D" id="3.30.450.20">
    <property type="entry name" value="PAS domain"/>
    <property type="match status" value="1"/>
</dbReference>
<evidence type="ECO:0000256" key="11">
    <source>
        <dbReference type="SAM" id="Phobius"/>
    </source>
</evidence>
<evidence type="ECO:0000256" key="4">
    <source>
        <dbReference type="ARBA" id="ARBA00022475"/>
    </source>
</evidence>
<dbReference type="STRING" id="476652.DEAC_c42630"/>
<dbReference type="InterPro" id="IPR004358">
    <property type="entry name" value="Sig_transdc_His_kin-like_C"/>
</dbReference>
<evidence type="ECO:0000256" key="1">
    <source>
        <dbReference type="ARBA" id="ARBA00000085"/>
    </source>
</evidence>
<dbReference type="InterPro" id="IPR005467">
    <property type="entry name" value="His_kinase_dom"/>
</dbReference>
<feature type="coiled-coil region" evidence="10">
    <location>
        <begin position="349"/>
        <end position="387"/>
    </location>
</feature>
<name>A0A0J1FK47_9FIRM</name>
<dbReference type="InterPro" id="IPR050640">
    <property type="entry name" value="Bact_2-comp_sensor_kinase"/>
</dbReference>
<keyword evidence="10" id="KW-0175">Coiled coil</keyword>
<comment type="catalytic activity">
    <reaction evidence="1">
        <text>ATP + protein L-histidine = ADP + protein N-phospho-L-histidine.</text>
        <dbReference type="EC" id="2.7.13.3"/>
    </reaction>
</comment>
<evidence type="ECO:0000256" key="9">
    <source>
        <dbReference type="ARBA" id="ARBA00023136"/>
    </source>
</evidence>
<dbReference type="PANTHER" id="PTHR34220:SF7">
    <property type="entry name" value="SENSOR HISTIDINE KINASE YPDA"/>
    <property type="match status" value="1"/>
</dbReference>
<dbReference type="PRINTS" id="PR00344">
    <property type="entry name" value="BCTRLSENSOR"/>
</dbReference>
<keyword evidence="5 11" id="KW-0812">Transmembrane</keyword>
<dbReference type="SUPFAM" id="SSF55874">
    <property type="entry name" value="ATPase domain of HSP90 chaperone/DNA topoisomerase II/histidine kinase"/>
    <property type="match status" value="1"/>
</dbReference>
<gene>
    <name evidence="13" type="primary">ypdA_4</name>
    <name evidence="13" type="ORF">DEAC_c42630</name>
</gene>
<dbReference type="EMBL" id="LDZY01000024">
    <property type="protein sequence ID" value="KLU63807.1"/>
    <property type="molecule type" value="Genomic_DNA"/>
</dbReference>
<feature type="transmembrane region" description="Helical" evidence="11">
    <location>
        <begin position="12"/>
        <end position="32"/>
    </location>
</feature>
<accession>A0A0J1FK47</accession>
<organism evidence="13 14">
    <name type="scientific">Desulfosporosinus acididurans</name>
    <dbReference type="NCBI Taxonomy" id="476652"/>
    <lineage>
        <taxon>Bacteria</taxon>
        <taxon>Bacillati</taxon>
        <taxon>Bacillota</taxon>
        <taxon>Clostridia</taxon>
        <taxon>Eubacteriales</taxon>
        <taxon>Desulfitobacteriaceae</taxon>
        <taxon>Desulfosporosinus</taxon>
    </lineage>
</organism>
<reference evidence="13 14" key="1">
    <citation type="submission" date="2015-06" db="EMBL/GenBank/DDBJ databases">
        <title>Draft genome of the moderately acidophilic sulfate reducer Candidatus Desulfosporosinus acididurans strain M1.</title>
        <authorList>
            <person name="Poehlein A."/>
            <person name="Petzsch P."/>
            <person name="Johnson B.D."/>
            <person name="Schloemann M."/>
            <person name="Daniel R."/>
            <person name="Muehling M."/>
        </authorList>
    </citation>
    <scope>NUCLEOTIDE SEQUENCE [LARGE SCALE GENOMIC DNA]</scope>
    <source>
        <strain evidence="13 14">M1</strain>
    </source>
</reference>
<evidence type="ECO:0000256" key="10">
    <source>
        <dbReference type="SAM" id="Coils"/>
    </source>
</evidence>
<keyword evidence="9 11" id="KW-0472">Membrane</keyword>
<proteinExistence type="predicted"/>
<dbReference type="InterPro" id="IPR010559">
    <property type="entry name" value="Sig_transdc_His_kin_internal"/>
</dbReference>
<evidence type="ECO:0000256" key="3">
    <source>
        <dbReference type="ARBA" id="ARBA00012438"/>
    </source>
</evidence>
<dbReference type="GO" id="GO:0005886">
    <property type="term" value="C:plasma membrane"/>
    <property type="evidence" value="ECO:0007669"/>
    <property type="project" value="UniProtKB-SubCell"/>
</dbReference>
<dbReference type="Gene3D" id="3.30.565.10">
    <property type="entry name" value="Histidine kinase-like ATPase, C-terminal domain"/>
    <property type="match status" value="1"/>
</dbReference>
<evidence type="ECO:0000256" key="5">
    <source>
        <dbReference type="ARBA" id="ARBA00022692"/>
    </source>
</evidence>
<dbReference type="EC" id="2.7.13.3" evidence="3"/>
<keyword evidence="13" id="KW-0808">Transferase</keyword>
<keyword evidence="6 13" id="KW-0418">Kinase</keyword>
<dbReference type="InterPro" id="IPR003594">
    <property type="entry name" value="HATPase_dom"/>
</dbReference>
<dbReference type="Pfam" id="PF06580">
    <property type="entry name" value="His_kinase"/>
    <property type="match status" value="1"/>
</dbReference>
<dbReference type="Pfam" id="PF02518">
    <property type="entry name" value="HATPase_c"/>
    <property type="match status" value="1"/>
</dbReference>
<evidence type="ECO:0000256" key="2">
    <source>
        <dbReference type="ARBA" id="ARBA00004651"/>
    </source>
</evidence>
<dbReference type="GO" id="GO:0000155">
    <property type="term" value="F:phosphorelay sensor kinase activity"/>
    <property type="evidence" value="ECO:0007669"/>
    <property type="project" value="InterPro"/>
</dbReference>
<evidence type="ECO:0000256" key="8">
    <source>
        <dbReference type="ARBA" id="ARBA00023012"/>
    </source>
</evidence>
<evidence type="ECO:0000256" key="7">
    <source>
        <dbReference type="ARBA" id="ARBA00022989"/>
    </source>
</evidence>
<dbReference type="PANTHER" id="PTHR34220">
    <property type="entry name" value="SENSOR HISTIDINE KINASE YPDA"/>
    <property type="match status" value="1"/>
</dbReference>
<keyword evidence="7 11" id="KW-1133">Transmembrane helix</keyword>
<keyword evidence="8" id="KW-0902">Two-component regulatory system</keyword>
<dbReference type="InterPro" id="IPR033479">
    <property type="entry name" value="dCache_1"/>
</dbReference>
<dbReference type="CDD" id="cd12912">
    <property type="entry name" value="PDC2_MCP_like"/>
    <property type="match status" value="1"/>
</dbReference>
<dbReference type="AlphaFoldDB" id="A0A0J1FK47"/>
<dbReference type="Proteomes" id="UP000036356">
    <property type="component" value="Unassembled WGS sequence"/>
</dbReference>
<keyword evidence="4" id="KW-1003">Cell membrane</keyword>
<comment type="caution">
    <text evidence="13">The sequence shown here is derived from an EMBL/GenBank/DDBJ whole genome shotgun (WGS) entry which is preliminary data.</text>
</comment>
<protein>
    <recommendedName>
        <fullName evidence="3">histidine kinase</fullName>
        <ecNumber evidence="3">2.7.13.3</ecNumber>
    </recommendedName>
</protein>
<dbReference type="Pfam" id="PF02743">
    <property type="entry name" value="dCache_1"/>
    <property type="match status" value="1"/>
</dbReference>
<evidence type="ECO:0000313" key="14">
    <source>
        <dbReference type="Proteomes" id="UP000036356"/>
    </source>
</evidence>
<dbReference type="SMART" id="SM00387">
    <property type="entry name" value="HATPase_c"/>
    <property type="match status" value="1"/>
</dbReference>
<sequence>MFIINFPYKSKFATTSMMIIMLGLVVLSLITYRQYNQVSESELMHTMSDHTAQSAGYINTWLEGRLGEVRETAESPILGQALTLNPQLDLTRNDESIRLLDELNQSRWNYVSTAYPNEYAALHIVNYLRPDEWGNPKNFKKLKARYYNVKDGTNKTDPWAEGAAVEAGMRYSQAAGVYDTIFKPVYSQAYGRNMVLMVAWRKDSKGNVSAGAAASLTIETIQQFAQQAGYGKKGYGFLLAQDGTFITHPNASWAMREKMSTVSDRNMQQLGKLVASTKSGIFRFTDNGEKKVAFYNSIPIAGWTLVTVADENELFASANELHVLMLVIISSIIILTLMFAYIVFLLLNLKQSNAAREALEHRNKELIATKETERKILQAEISVLQAQIQPHFLYNTLNSITALCRTDSLKAAELLEELSDYLQGKFRLNSMELIPLDQELDLVKSYLAIEQVRFGERLEVEYYVEPNTNPLIPPLILQPLVENAVKHGVYPQRKGGIVRISIKNVDQETVISVTDNGVGMAPNKLKHLLNDENAQEVGVGLRNIQKRLQKHYGYGLEVQSSINNGTNVTVKIPNSAR</sequence>
<keyword evidence="14" id="KW-1185">Reference proteome</keyword>
<evidence type="ECO:0000313" key="13">
    <source>
        <dbReference type="EMBL" id="KLU63807.1"/>
    </source>
</evidence>